<proteinExistence type="predicted"/>
<dbReference type="EMBL" id="CAJOBH010041846">
    <property type="protein sequence ID" value="CAF4333034.1"/>
    <property type="molecule type" value="Genomic_DNA"/>
</dbReference>
<protein>
    <submittedName>
        <fullName evidence="2">Uncharacterized protein</fullName>
    </submittedName>
</protein>
<gene>
    <name evidence="1" type="ORF">BYL167_LOCUS28740</name>
    <name evidence="2" type="ORF">BYL167_LOCUS28776</name>
    <name evidence="3" type="ORF">GIL414_LOCUS32774</name>
</gene>
<comment type="caution">
    <text evidence="2">The sequence shown here is derived from an EMBL/GenBank/DDBJ whole genome shotgun (WGS) entry which is preliminary data.</text>
</comment>
<accession>A0A8S2UF03</accession>
<evidence type="ECO:0000313" key="3">
    <source>
        <dbReference type="EMBL" id="CAF4458753.1"/>
    </source>
</evidence>
<dbReference type="EMBL" id="CAJOBJ010070660">
    <property type="protein sequence ID" value="CAF4458753.1"/>
    <property type="molecule type" value="Genomic_DNA"/>
</dbReference>
<dbReference type="EMBL" id="CAJOBH010041706">
    <property type="protein sequence ID" value="CAF4332191.1"/>
    <property type="molecule type" value="Genomic_DNA"/>
</dbReference>
<dbReference type="AlphaFoldDB" id="A0A8S2UF03"/>
<evidence type="ECO:0000313" key="2">
    <source>
        <dbReference type="EMBL" id="CAF4333034.1"/>
    </source>
</evidence>
<evidence type="ECO:0000313" key="1">
    <source>
        <dbReference type="EMBL" id="CAF4332191.1"/>
    </source>
</evidence>
<evidence type="ECO:0000313" key="4">
    <source>
        <dbReference type="Proteomes" id="UP000681967"/>
    </source>
</evidence>
<sequence length="39" mass="4606">MRGGTSFFAKRSLQLLESMFKIEHLHVMGIFLHPNYKQL</sequence>
<dbReference type="Proteomes" id="UP000681967">
    <property type="component" value="Unassembled WGS sequence"/>
</dbReference>
<name>A0A8S2UF03_9BILA</name>
<feature type="non-terminal residue" evidence="2">
    <location>
        <position position="1"/>
    </location>
</feature>
<reference evidence="2" key="1">
    <citation type="submission" date="2021-02" db="EMBL/GenBank/DDBJ databases">
        <authorList>
            <person name="Nowell W R."/>
        </authorList>
    </citation>
    <scope>NUCLEOTIDE SEQUENCE</scope>
</reference>
<organism evidence="2 4">
    <name type="scientific">Rotaria magnacalcarata</name>
    <dbReference type="NCBI Taxonomy" id="392030"/>
    <lineage>
        <taxon>Eukaryota</taxon>
        <taxon>Metazoa</taxon>
        <taxon>Spiralia</taxon>
        <taxon>Gnathifera</taxon>
        <taxon>Rotifera</taxon>
        <taxon>Eurotatoria</taxon>
        <taxon>Bdelloidea</taxon>
        <taxon>Philodinida</taxon>
        <taxon>Philodinidae</taxon>
        <taxon>Rotaria</taxon>
    </lineage>
</organism>
<dbReference type="Proteomes" id="UP000681720">
    <property type="component" value="Unassembled WGS sequence"/>
</dbReference>